<sequence length="379" mass="43835">MMSQIILIGNYKPDKQFSMQIFESLMSEGYSKSKINVSAIRPREIFRKLSFNKPSLEKWLAYIDKFFVFPIELLSFRSLNFILRRPVNYHICDHSNAFYLYFLPKNKTIITCHDVLAIRAGLGFADTYCYATKSGQVLQRIILNALCTAKKLATVSEFTLNQLLEIDNKPDRNKKWITIHNAVSEKFLPLPEDKIQEVLKKYQQLKGKEIILHVGSDLERKNRKLLVNMMYELQNDWNGILVLAGEKLNAELQELIQKLEISNRVLHIQNPSDDEIVALYSISKAMIFPSYSEGFGWPIIEAQACGSPVITTNKAPMMDEVGGNAALYADPDDPTAFVMQFRKFEDKKFRDEIIEKGYKNAKRFDFDNTIRQYVELIKN</sequence>
<organism evidence="3 4">
    <name type="scientific">Flavobacterium ginsenosidimutans</name>
    <dbReference type="NCBI Taxonomy" id="687844"/>
    <lineage>
        <taxon>Bacteria</taxon>
        <taxon>Pseudomonadati</taxon>
        <taxon>Bacteroidota</taxon>
        <taxon>Flavobacteriia</taxon>
        <taxon>Flavobacteriales</taxon>
        <taxon>Flavobacteriaceae</taxon>
        <taxon>Flavobacterium</taxon>
    </lineage>
</organism>
<dbReference type="PANTHER" id="PTHR46401">
    <property type="entry name" value="GLYCOSYLTRANSFERASE WBBK-RELATED"/>
    <property type="match status" value="1"/>
</dbReference>
<gene>
    <name evidence="3" type="ORF">V6624_22190</name>
</gene>
<dbReference type="Gene3D" id="3.40.50.2000">
    <property type="entry name" value="Glycogen Phosphorylase B"/>
    <property type="match status" value="2"/>
</dbReference>
<evidence type="ECO:0000256" key="1">
    <source>
        <dbReference type="ARBA" id="ARBA00022679"/>
    </source>
</evidence>
<dbReference type="RefSeq" id="WP_338840225.1">
    <property type="nucleotide sequence ID" value="NZ_CP147988.1"/>
</dbReference>
<reference evidence="3 4" key="1">
    <citation type="submission" date="2024-02" db="EMBL/GenBank/DDBJ databases">
        <title>complete genome of Flavobacterium ginsenosidimutans Str. YTB16.</title>
        <authorList>
            <person name="Wang Q."/>
        </authorList>
    </citation>
    <scope>NUCLEOTIDE SEQUENCE [LARGE SCALE GENOMIC DNA]</scope>
    <source>
        <strain evidence="3 4">YTB16</strain>
    </source>
</reference>
<dbReference type="InterPro" id="IPR001296">
    <property type="entry name" value="Glyco_trans_1"/>
</dbReference>
<protein>
    <submittedName>
        <fullName evidence="3">Glycosyltransferase family 1 protein</fullName>
    </submittedName>
</protein>
<accession>A0ABZ2Q935</accession>
<keyword evidence="4" id="KW-1185">Reference proteome</keyword>
<dbReference type="Proteomes" id="UP001447857">
    <property type="component" value="Chromosome"/>
</dbReference>
<proteinExistence type="predicted"/>
<dbReference type="EMBL" id="CP147988">
    <property type="protein sequence ID" value="WXK49732.1"/>
    <property type="molecule type" value="Genomic_DNA"/>
</dbReference>
<evidence type="ECO:0000313" key="3">
    <source>
        <dbReference type="EMBL" id="WXK49732.1"/>
    </source>
</evidence>
<name>A0ABZ2Q935_9FLAO</name>
<evidence type="ECO:0000259" key="2">
    <source>
        <dbReference type="Pfam" id="PF00534"/>
    </source>
</evidence>
<dbReference type="Pfam" id="PF00534">
    <property type="entry name" value="Glycos_transf_1"/>
    <property type="match status" value="1"/>
</dbReference>
<keyword evidence="1" id="KW-0808">Transferase</keyword>
<dbReference type="SUPFAM" id="SSF53756">
    <property type="entry name" value="UDP-Glycosyltransferase/glycogen phosphorylase"/>
    <property type="match status" value="1"/>
</dbReference>
<evidence type="ECO:0000313" key="4">
    <source>
        <dbReference type="Proteomes" id="UP001447857"/>
    </source>
</evidence>
<feature type="domain" description="Glycosyl transferase family 1" evidence="2">
    <location>
        <begin position="199"/>
        <end position="359"/>
    </location>
</feature>
<dbReference type="PANTHER" id="PTHR46401:SF2">
    <property type="entry name" value="GLYCOSYLTRANSFERASE WBBK-RELATED"/>
    <property type="match status" value="1"/>
</dbReference>
<dbReference type="CDD" id="cd03809">
    <property type="entry name" value="GT4_MtfB-like"/>
    <property type="match status" value="1"/>
</dbReference>